<comment type="caution">
    <text evidence="1">The sequence shown here is derived from an EMBL/GenBank/DDBJ whole genome shotgun (WGS) entry which is preliminary data.</text>
</comment>
<gene>
    <name evidence="1" type="ORF">Fot_29248</name>
</gene>
<accession>A0ABD1TRC1</accession>
<keyword evidence="2" id="KW-1185">Reference proteome</keyword>
<dbReference type="AlphaFoldDB" id="A0ABD1TRC1"/>
<evidence type="ECO:0000313" key="1">
    <source>
        <dbReference type="EMBL" id="KAL2515277.1"/>
    </source>
</evidence>
<evidence type="ECO:0000313" key="2">
    <source>
        <dbReference type="Proteomes" id="UP001604277"/>
    </source>
</evidence>
<sequence>MRFLFISCDLQSSGNFTSLINPTRPAKRICSTSCLDLHSDHQLPTLETLHPQVSPNPQHRPPKGGIKHEIGSGNPDEIQLRIDPMHADFDDEVTGLRNASKFDKSKMQSKMTLIKAQAGVKNNMRRLNKSIIREGSNHVMHVSKNSKIDISWDASAMGFSNN</sequence>
<reference evidence="2" key="1">
    <citation type="submission" date="2024-07" db="EMBL/GenBank/DDBJ databases">
        <title>Two chromosome-level genome assemblies of Korean endemic species Abeliophyllum distichum and Forsythia ovata (Oleaceae).</title>
        <authorList>
            <person name="Jang H."/>
        </authorList>
    </citation>
    <scope>NUCLEOTIDE SEQUENCE [LARGE SCALE GENOMIC DNA]</scope>
</reference>
<organism evidence="1 2">
    <name type="scientific">Forsythia ovata</name>
    <dbReference type="NCBI Taxonomy" id="205694"/>
    <lineage>
        <taxon>Eukaryota</taxon>
        <taxon>Viridiplantae</taxon>
        <taxon>Streptophyta</taxon>
        <taxon>Embryophyta</taxon>
        <taxon>Tracheophyta</taxon>
        <taxon>Spermatophyta</taxon>
        <taxon>Magnoliopsida</taxon>
        <taxon>eudicotyledons</taxon>
        <taxon>Gunneridae</taxon>
        <taxon>Pentapetalae</taxon>
        <taxon>asterids</taxon>
        <taxon>lamiids</taxon>
        <taxon>Lamiales</taxon>
        <taxon>Oleaceae</taxon>
        <taxon>Forsythieae</taxon>
        <taxon>Forsythia</taxon>
    </lineage>
</organism>
<dbReference type="Proteomes" id="UP001604277">
    <property type="component" value="Unassembled WGS sequence"/>
</dbReference>
<name>A0ABD1TRC1_9LAMI</name>
<protein>
    <submittedName>
        <fullName evidence="1">t-SNARE coiled-coil-like proteiny domain-containing protein</fullName>
    </submittedName>
</protein>
<proteinExistence type="predicted"/>
<dbReference type="EMBL" id="JBFOLJ010000008">
    <property type="protein sequence ID" value="KAL2515277.1"/>
    <property type="molecule type" value="Genomic_DNA"/>
</dbReference>